<evidence type="ECO:0000313" key="2">
    <source>
        <dbReference type="Proteomes" id="UP001196413"/>
    </source>
</evidence>
<proteinExistence type="predicted"/>
<dbReference type="EMBL" id="JAHQIW010000518">
    <property type="protein sequence ID" value="KAJ1348560.1"/>
    <property type="molecule type" value="Genomic_DNA"/>
</dbReference>
<organism evidence="1 2">
    <name type="scientific">Parelaphostrongylus tenuis</name>
    <name type="common">Meningeal worm</name>
    <dbReference type="NCBI Taxonomy" id="148309"/>
    <lineage>
        <taxon>Eukaryota</taxon>
        <taxon>Metazoa</taxon>
        <taxon>Ecdysozoa</taxon>
        <taxon>Nematoda</taxon>
        <taxon>Chromadorea</taxon>
        <taxon>Rhabditida</taxon>
        <taxon>Rhabditina</taxon>
        <taxon>Rhabditomorpha</taxon>
        <taxon>Strongyloidea</taxon>
        <taxon>Metastrongylidae</taxon>
        <taxon>Parelaphostrongylus</taxon>
    </lineage>
</organism>
<accession>A0AAD5LZU4</accession>
<name>A0AAD5LZU4_PARTN</name>
<reference evidence="1" key="1">
    <citation type="submission" date="2021-06" db="EMBL/GenBank/DDBJ databases">
        <title>Parelaphostrongylus tenuis whole genome reference sequence.</title>
        <authorList>
            <person name="Garwood T.J."/>
            <person name="Larsen P.A."/>
            <person name="Fountain-Jones N.M."/>
            <person name="Garbe J.R."/>
            <person name="Macchietto M.G."/>
            <person name="Kania S.A."/>
            <person name="Gerhold R.W."/>
            <person name="Richards J.E."/>
            <person name="Wolf T.M."/>
        </authorList>
    </citation>
    <scope>NUCLEOTIDE SEQUENCE</scope>
    <source>
        <strain evidence="1">MNPRO001-30</strain>
        <tissue evidence="1">Meninges</tissue>
    </source>
</reference>
<keyword evidence="2" id="KW-1185">Reference proteome</keyword>
<gene>
    <name evidence="1" type="ORF">KIN20_003891</name>
</gene>
<evidence type="ECO:0000313" key="1">
    <source>
        <dbReference type="EMBL" id="KAJ1348560.1"/>
    </source>
</evidence>
<protein>
    <submittedName>
        <fullName evidence="1">Uncharacterized protein</fullName>
    </submittedName>
</protein>
<comment type="caution">
    <text evidence="1">The sequence shown here is derived from an EMBL/GenBank/DDBJ whole genome shotgun (WGS) entry which is preliminary data.</text>
</comment>
<dbReference type="Proteomes" id="UP001196413">
    <property type="component" value="Unassembled WGS sequence"/>
</dbReference>
<dbReference type="AlphaFoldDB" id="A0AAD5LZU4"/>
<sequence>MRHGFLPFSEHDLGGSSSFVYQHLRNAGTHPYRESTQLSLSTLQSSQVRANPLRICHILKRDEVVIRLLESLTDPVATSD</sequence>